<dbReference type="GO" id="GO:0005615">
    <property type="term" value="C:extracellular space"/>
    <property type="evidence" value="ECO:0007669"/>
    <property type="project" value="UniProtKB-KW"/>
</dbReference>
<dbReference type="PROSITE" id="PS51362">
    <property type="entry name" value="TGF_BETA_2"/>
    <property type="match status" value="1"/>
</dbReference>
<evidence type="ECO:0000256" key="13">
    <source>
        <dbReference type="RuleBase" id="RU000354"/>
    </source>
</evidence>
<sequence>MHRIAHYWFYSFPHKGIPVQMSGGTLRLLCWVLLSCSFGRAGGRPYLGEAEGKGEGSLWLAAIKRSFLESLGMDGPPVFREEPQQEELKRMHLLYQRELRQLRQNRSRAGGTPHSADRASTVLLSAEVESLAENPQRFRAVFHKTHLIRRELTLVHAELKLYGDPSRSQSGQPESQQEIQLRVHRMINTTAREPLKKDGLALTKVLDSNSLTIDILPTVQNWRVGSEELLVLEVEFVTRRETHPQGAPEIILEMEVAEPVPGERRKRRRAPVKDDCDEEDRCCRKSLSVSFKDIGWSDWVVAPEGYTMYFCDGSCPHNYKPASMHTQVKSRLHRMTKGATPRPCCVPAAYDPMVIMHYDSQGKLTFTAFDDMIVNSCHCA</sequence>
<dbReference type="SUPFAM" id="SSF57501">
    <property type="entry name" value="Cystine-knot cytokines"/>
    <property type="match status" value="1"/>
</dbReference>
<dbReference type="Gene3D" id="2.60.120.970">
    <property type="match status" value="1"/>
</dbReference>
<keyword evidence="9" id="KW-1015">Disulfide bond</keyword>
<evidence type="ECO:0000256" key="2">
    <source>
        <dbReference type="ARBA" id="ARBA00006656"/>
    </source>
</evidence>
<evidence type="ECO:0000256" key="3">
    <source>
        <dbReference type="ARBA" id="ARBA00022514"/>
    </source>
</evidence>
<dbReference type="Gene3D" id="2.10.90.10">
    <property type="entry name" value="Cystine-knot cytokines"/>
    <property type="match status" value="1"/>
</dbReference>
<evidence type="ECO:0000256" key="12">
    <source>
        <dbReference type="ARBA" id="ARBA00068934"/>
    </source>
</evidence>
<name>A0AAD7ST31_9TELE</name>
<dbReference type="EMBL" id="JAINUG010000035">
    <property type="protein sequence ID" value="KAJ8408354.1"/>
    <property type="molecule type" value="Genomic_DNA"/>
</dbReference>
<comment type="subcellular location">
    <subcellularLocation>
        <location evidence="1">Secreted</location>
    </subcellularLocation>
</comment>
<evidence type="ECO:0000259" key="15">
    <source>
        <dbReference type="PROSITE" id="PS51362"/>
    </source>
</evidence>
<dbReference type="SMART" id="SM00204">
    <property type="entry name" value="TGFB"/>
    <property type="match status" value="1"/>
</dbReference>
<evidence type="ECO:0000256" key="6">
    <source>
        <dbReference type="ARBA" id="ARBA00022702"/>
    </source>
</evidence>
<comment type="caution">
    <text evidence="16">The sequence shown here is derived from an EMBL/GenBank/DDBJ whole genome shotgun (WGS) entry which is preliminary data.</text>
</comment>
<dbReference type="PROSITE" id="PS00250">
    <property type="entry name" value="TGF_BETA_1"/>
    <property type="match status" value="1"/>
</dbReference>
<keyword evidence="10" id="KW-0325">Glycoprotein</keyword>
<evidence type="ECO:0000256" key="9">
    <source>
        <dbReference type="ARBA" id="ARBA00023157"/>
    </source>
</evidence>
<dbReference type="FunFam" id="2.10.90.10:FF:000039">
    <property type="entry name" value="growth/differentiation factor 15"/>
    <property type="match status" value="1"/>
</dbReference>
<reference evidence="16" key="1">
    <citation type="journal article" date="2023" name="Science">
        <title>Genome structures resolve the early diversification of teleost fishes.</title>
        <authorList>
            <person name="Parey E."/>
            <person name="Louis A."/>
            <person name="Montfort J."/>
            <person name="Bouchez O."/>
            <person name="Roques C."/>
            <person name="Iampietro C."/>
            <person name="Lluch J."/>
            <person name="Castinel A."/>
            <person name="Donnadieu C."/>
            <person name="Desvignes T."/>
            <person name="Floi Bucao C."/>
            <person name="Jouanno E."/>
            <person name="Wen M."/>
            <person name="Mejri S."/>
            <person name="Dirks R."/>
            <person name="Jansen H."/>
            <person name="Henkel C."/>
            <person name="Chen W.J."/>
            <person name="Zahm M."/>
            <person name="Cabau C."/>
            <person name="Klopp C."/>
            <person name="Thompson A.W."/>
            <person name="Robinson-Rechavi M."/>
            <person name="Braasch I."/>
            <person name="Lecointre G."/>
            <person name="Bobe J."/>
            <person name="Postlethwait J.H."/>
            <person name="Berthelot C."/>
            <person name="Roest Crollius H."/>
            <person name="Guiguen Y."/>
        </authorList>
    </citation>
    <scope>NUCLEOTIDE SEQUENCE</scope>
    <source>
        <strain evidence="16">NC1722</strain>
    </source>
</reference>
<comment type="subunit">
    <text evidence="11">Homodimer; disulfide-linked. Interacts with GFRAL and RET; ligand of GFRAL, which mediates GDF15 internalization and cellular signaling through interaction with RET via the formation of a 2:2:2 ternary complex composed of GDF15, GFRAL and RET.</text>
</comment>
<keyword evidence="5" id="KW-0165">Cleavage on pair of basic residues</keyword>
<dbReference type="InterPro" id="IPR017948">
    <property type="entry name" value="TGFb_CS"/>
</dbReference>
<gene>
    <name evidence="16" type="ORF">AAFF_G00257680</name>
</gene>
<dbReference type="InterPro" id="IPR001839">
    <property type="entry name" value="TGF-b_C"/>
</dbReference>
<dbReference type="InterPro" id="IPR015615">
    <property type="entry name" value="TGF-beta-rel"/>
</dbReference>
<evidence type="ECO:0000256" key="4">
    <source>
        <dbReference type="ARBA" id="ARBA00022525"/>
    </source>
</evidence>
<dbReference type="PANTHER" id="PTHR11848">
    <property type="entry name" value="TGF-BETA FAMILY"/>
    <property type="match status" value="1"/>
</dbReference>
<evidence type="ECO:0000313" key="17">
    <source>
        <dbReference type="Proteomes" id="UP001221898"/>
    </source>
</evidence>
<dbReference type="PRINTS" id="PR00669">
    <property type="entry name" value="INHIBINA"/>
</dbReference>
<evidence type="ECO:0000256" key="11">
    <source>
        <dbReference type="ARBA" id="ARBA00063341"/>
    </source>
</evidence>
<keyword evidence="4" id="KW-0964">Secreted</keyword>
<keyword evidence="6" id="KW-0372">Hormone</keyword>
<proteinExistence type="inferred from homology"/>
<feature type="signal peptide" evidence="14">
    <location>
        <begin position="1"/>
        <end position="43"/>
    </location>
</feature>
<dbReference type="AlphaFoldDB" id="A0AAD7ST31"/>
<protein>
    <recommendedName>
        <fullName evidence="12">Growth/differentiation factor 15</fullName>
    </recommendedName>
</protein>
<keyword evidence="3" id="KW-0202">Cytokine</keyword>
<dbReference type="Proteomes" id="UP001221898">
    <property type="component" value="Unassembled WGS sequence"/>
</dbReference>
<evidence type="ECO:0000256" key="8">
    <source>
        <dbReference type="ARBA" id="ARBA00023030"/>
    </source>
</evidence>
<keyword evidence="17" id="KW-1185">Reference proteome</keyword>
<evidence type="ECO:0000256" key="7">
    <source>
        <dbReference type="ARBA" id="ARBA00022729"/>
    </source>
</evidence>
<comment type="similarity">
    <text evidence="2 13">Belongs to the TGF-beta family.</text>
</comment>
<organism evidence="16 17">
    <name type="scientific">Aldrovandia affinis</name>
    <dbReference type="NCBI Taxonomy" id="143900"/>
    <lineage>
        <taxon>Eukaryota</taxon>
        <taxon>Metazoa</taxon>
        <taxon>Chordata</taxon>
        <taxon>Craniata</taxon>
        <taxon>Vertebrata</taxon>
        <taxon>Euteleostomi</taxon>
        <taxon>Actinopterygii</taxon>
        <taxon>Neopterygii</taxon>
        <taxon>Teleostei</taxon>
        <taxon>Notacanthiformes</taxon>
        <taxon>Halosauridae</taxon>
        <taxon>Aldrovandia</taxon>
    </lineage>
</organism>
<dbReference type="GO" id="GO:0005179">
    <property type="term" value="F:hormone activity"/>
    <property type="evidence" value="ECO:0007669"/>
    <property type="project" value="UniProtKB-KW"/>
</dbReference>
<dbReference type="Pfam" id="PF00019">
    <property type="entry name" value="TGF_beta"/>
    <property type="match status" value="1"/>
</dbReference>
<evidence type="ECO:0000256" key="10">
    <source>
        <dbReference type="ARBA" id="ARBA00023180"/>
    </source>
</evidence>
<keyword evidence="8 13" id="KW-0339">Growth factor</keyword>
<dbReference type="GO" id="GO:0008083">
    <property type="term" value="F:growth factor activity"/>
    <property type="evidence" value="ECO:0007669"/>
    <property type="project" value="UniProtKB-KW"/>
</dbReference>
<evidence type="ECO:0000256" key="14">
    <source>
        <dbReference type="SAM" id="SignalP"/>
    </source>
</evidence>
<dbReference type="CDD" id="cd19376">
    <property type="entry name" value="TGF_beta_GDF15"/>
    <property type="match status" value="1"/>
</dbReference>
<dbReference type="GO" id="GO:0005125">
    <property type="term" value="F:cytokine activity"/>
    <property type="evidence" value="ECO:0007669"/>
    <property type="project" value="UniProtKB-KW"/>
</dbReference>
<accession>A0AAD7ST31</accession>
<evidence type="ECO:0000256" key="5">
    <source>
        <dbReference type="ARBA" id="ARBA00022685"/>
    </source>
</evidence>
<evidence type="ECO:0000256" key="1">
    <source>
        <dbReference type="ARBA" id="ARBA00004613"/>
    </source>
</evidence>
<feature type="chain" id="PRO_5041965635" description="Growth/differentiation factor 15" evidence="14">
    <location>
        <begin position="44"/>
        <end position="380"/>
    </location>
</feature>
<keyword evidence="7 14" id="KW-0732">Signal</keyword>
<dbReference type="InterPro" id="IPR029034">
    <property type="entry name" value="Cystine-knot_cytokine"/>
</dbReference>
<feature type="domain" description="TGF-beta family profile" evidence="15">
    <location>
        <begin position="264"/>
        <end position="380"/>
    </location>
</feature>
<evidence type="ECO:0000313" key="16">
    <source>
        <dbReference type="EMBL" id="KAJ8408354.1"/>
    </source>
</evidence>
<dbReference type="PANTHER" id="PTHR11848:SF78">
    <property type="entry name" value="GROWTH_DIFFERENTIATION FACTOR 15"/>
    <property type="match status" value="1"/>
</dbReference>